<dbReference type="PROSITE" id="PS51462">
    <property type="entry name" value="NUDIX"/>
    <property type="match status" value="1"/>
</dbReference>
<protein>
    <recommendedName>
        <fullName evidence="1">Nudix hydrolase domain-containing protein</fullName>
    </recommendedName>
</protein>
<accession>A0A9D1M326</accession>
<reference evidence="2" key="2">
    <citation type="journal article" date="2021" name="PeerJ">
        <title>Extensive microbial diversity within the chicken gut microbiome revealed by metagenomics and culture.</title>
        <authorList>
            <person name="Gilroy R."/>
            <person name="Ravi A."/>
            <person name="Getino M."/>
            <person name="Pursley I."/>
            <person name="Horton D.L."/>
            <person name="Alikhan N.F."/>
            <person name="Baker D."/>
            <person name="Gharbi K."/>
            <person name="Hall N."/>
            <person name="Watson M."/>
            <person name="Adriaenssens E.M."/>
            <person name="Foster-Nyarko E."/>
            <person name="Jarju S."/>
            <person name="Secka A."/>
            <person name="Antonio M."/>
            <person name="Oren A."/>
            <person name="Chaudhuri R.R."/>
            <person name="La Ragione R."/>
            <person name="Hildebrand F."/>
            <person name="Pallen M.J."/>
        </authorList>
    </citation>
    <scope>NUCLEOTIDE SEQUENCE</scope>
    <source>
        <strain evidence="2">ChiW3-316</strain>
    </source>
</reference>
<dbReference type="InterPro" id="IPR015797">
    <property type="entry name" value="NUDIX_hydrolase-like_dom_sf"/>
</dbReference>
<gene>
    <name evidence="2" type="ORF">IAD20_01585</name>
</gene>
<feature type="domain" description="Nudix hydrolase" evidence="1">
    <location>
        <begin position="29"/>
        <end position="168"/>
    </location>
</feature>
<evidence type="ECO:0000259" key="1">
    <source>
        <dbReference type="PROSITE" id="PS51462"/>
    </source>
</evidence>
<dbReference type="Proteomes" id="UP000824107">
    <property type="component" value="Unassembled WGS sequence"/>
</dbReference>
<dbReference type="EMBL" id="DVNC01000015">
    <property type="protein sequence ID" value="HIU52755.1"/>
    <property type="molecule type" value="Genomic_DNA"/>
</dbReference>
<dbReference type="SUPFAM" id="SSF55811">
    <property type="entry name" value="Nudix"/>
    <property type="match status" value="1"/>
</dbReference>
<organism evidence="2 3">
    <name type="scientific">Candidatus Scatocola faecipullorum</name>
    <dbReference type="NCBI Taxonomy" id="2840917"/>
    <lineage>
        <taxon>Bacteria</taxon>
        <taxon>Pseudomonadati</taxon>
        <taxon>Pseudomonadota</taxon>
        <taxon>Alphaproteobacteria</taxon>
        <taxon>Rhodospirillales</taxon>
        <taxon>Rhodospirillaceae</taxon>
        <taxon>Rhodospirillaceae incertae sedis</taxon>
        <taxon>Candidatus Scatocola</taxon>
    </lineage>
</organism>
<proteinExistence type="predicted"/>
<dbReference type="InterPro" id="IPR000086">
    <property type="entry name" value="NUDIX_hydrolase_dom"/>
</dbReference>
<comment type="caution">
    <text evidence="2">The sequence shown here is derived from an EMBL/GenBank/DDBJ whole genome shotgun (WGS) entry which is preliminary data.</text>
</comment>
<sequence>MAEELIDIYDEKMNLLGTATREQAHREGLWHTSFHCWIVRRSPEGRPQVLLQIRGKTQNHPSLIDISSAGHLAAGETAHDGIKNIEQELGLKVDFGKLVKLFTANHVFQKNNYINHEFNPTYLLEDSTPLPEYKLNPDWVDGVFIADVEDVLNLFKHKVDKIYVSGLRLNEQRSYAPHAGNIARCEFVPHTDQYFVKVMETILRWFKGQPI</sequence>
<reference evidence="2" key="1">
    <citation type="submission" date="2020-10" db="EMBL/GenBank/DDBJ databases">
        <authorList>
            <person name="Gilroy R."/>
        </authorList>
    </citation>
    <scope>NUCLEOTIDE SEQUENCE</scope>
    <source>
        <strain evidence="2">ChiW3-316</strain>
    </source>
</reference>
<evidence type="ECO:0000313" key="3">
    <source>
        <dbReference type="Proteomes" id="UP000824107"/>
    </source>
</evidence>
<name>A0A9D1M326_9PROT</name>
<dbReference type="Gene3D" id="3.90.79.10">
    <property type="entry name" value="Nucleoside Triphosphate Pyrophosphohydrolase"/>
    <property type="match status" value="1"/>
</dbReference>
<dbReference type="GO" id="GO:0003824">
    <property type="term" value="F:catalytic activity"/>
    <property type="evidence" value="ECO:0007669"/>
    <property type="project" value="UniProtKB-ARBA"/>
</dbReference>
<dbReference type="AlphaFoldDB" id="A0A9D1M326"/>
<dbReference type="CDD" id="cd04692">
    <property type="entry name" value="NUDIX_Hydrolase"/>
    <property type="match status" value="1"/>
</dbReference>
<evidence type="ECO:0000313" key="2">
    <source>
        <dbReference type="EMBL" id="HIU52755.1"/>
    </source>
</evidence>